<dbReference type="Proteomes" id="UP001224359">
    <property type="component" value="Unassembled WGS sequence"/>
</dbReference>
<dbReference type="EMBL" id="JAUSTQ010000002">
    <property type="protein sequence ID" value="MDQ0158793.1"/>
    <property type="molecule type" value="Genomic_DNA"/>
</dbReference>
<protein>
    <recommendedName>
        <fullName evidence="2">Autolysin</fullName>
    </recommendedName>
    <alternativeName>
        <fullName evidence="1">Cell wall hydrolase</fullName>
    </alternativeName>
</protein>
<comment type="caution">
    <text evidence="4">The sequence shown here is derived from an EMBL/GenBank/DDBJ whole genome shotgun (WGS) entry which is preliminary data.</text>
</comment>
<dbReference type="CDD" id="cd06583">
    <property type="entry name" value="PGRP"/>
    <property type="match status" value="1"/>
</dbReference>
<dbReference type="InterPro" id="IPR036366">
    <property type="entry name" value="PGBDSf"/>
</dbReference>
<dbReference type="RefSeq" id="WP_306974760.1">
    <property type="nucleotide sequence ID" value="NZ_JAUSTQ010000002.1"/>
</dbReference>
<feature type="domain" description="N-acetylmuramoyl-L-alanine amidase" evidence="3">
    <location>
        <begin position="16"/>
        <end position="132"/>
    </location>
</feature>
<dbReference type="InterPro" id="IPR002502">
    <property type="entry name" value="Amidase_domain"/>
</dbReference>
<dbReference type="InterPro" id="IPR036505">
    <property type="entry name" value="Amidase/PGRP_sf"/>
</dbReference>
<name>A0ABT9VCX8_9BACI</name>
<dbReference type="SUPFAM" id="SSF55846">
    <property type="entry name" value="N-acetylmuramoyl-L-alanine amidase-like"/>
    <property type="match status" value="1"/>
</dbReference>
<gene>
    <name evidence="4" type="ORF">J2S77_000749</name>
</gene>
<evidence type="ECO:0000256" key="2">
    <source>
        <dbReference type="ARBA" id="ARBA00032390"/>
    </source>
</evidence>
<evidence type="ECO:0000313" key="5">
    <source>
        <dbReference type="Proteomes" id="UP001224359"/>
    </source>
</evidence>
<keyword evidence="5" id="KW-1185">Reference proteome</keyword>
<reference evidence="4 5" key="1">
    <citation type="submission" date="2023-07" db="EMBL/GenBank/DDBJ databases">
        <title>Genomic Encyclopedia of Type Strains, Phase IV (KMG-IV): sequencing the most valuable type-strain genomes for metagenomic binning, comparative biology and taxonomic classification.</title>
        <authorList>
            <person name="Goeker M."/>
        </authorList>
    </citation>
    <scope>NUCLEOTIDE SEQUENCE [LARGE SCALE GENOMIC DNA]</scope>
    <source>
        <strain evidence="4 5">DSM 16460</strain>
    </source>
</reference>
<sequence>MQDLRGQTMGGHDKRSQVKNVALHHSGTDSGDVFKFENYWKSKGWQTGGYHEVVLRNGDFQLCYDGDVVTNGIYGHNQTTLHICYVGNGDPTDAQLKTLHDRIHKALDRFNLSIDDVLGHKEFSGASTACPGINMNHFRVDLKGALNRPSTNISVDGYWGSETTTALQKELDTVVDGVISNQLRNNVTEKIVSGIKFGSGGSLVIKALQGLIGANVDGYLGPNTITKLQQHLGTVVDGKLSEPSLVVETLQKALNKGEL</sequence>
<organism evidence="4 5">
    <name type="scientific">Alkalibacillus salilacus</name>
    <dbReference type="NCBI Taxonomy" id="284582"/>
    <lineage>
        <taxon>Bacteria</taxon>
        <taxon>Bacillati</taxon>
        <taxon>Bacillota</taxon>
        <taxon>Bacilli</taxon>
        <taxon>Bacillales</taxon>
        <taxon>Bacillaceae</taxon>
        <taxon>Alkalibacillus</taxon>
    </lineage>
</organism>
<accession>A0ABT9VCX8</accession>
<evidence type="ECO:0000259" key="3">
    <source>
        <dbReference type="Pfam" id="PF01510"/>
    </source>
</evidence>
<proteinExistence type="predicted"/>
<evidence type="ECO:0000256" key="1">
    <source>
        <dbReference type="ARBA" id="ARBA00030881"/>
    </source>
</evidence>
<dbReference type="Pfam" id="PF01510">
    <property type="entry name" value="Amidase_2"/>
    <property type="match status" value="1"/>
</dbReference>
<dbReference type="Gene3D" id="1.10.101.10">
    <property type="entry name" value="PGBD-like superfamily/PGBD"/>
    <property type="match status" value="1"/>
</dbReference>
<dbReference type="Gene3D" id="3.40.80.10">
    <property type="entry name" value="Peptidoglycan recognition protein-like"/>
    <property type="match status" value="1"/>
</dbReference>
<evidence type="ECO:0000313" key="4">
    <source>
        <dbReference type="EMBL" id="MDQ0158793.1"/>
    </source>
</evidence>